<dbReference type="Proteomes" id="UP000008385">
    <property type="component" value="Chromosome"/>
</dbReference>
<feature type="region of interest" description="Disordered" evidence="1">
    <location>
        <begin position="1"/>
        <end position="69"/>
    </location>
</feature>
<name>F5Y296_RAMTT</name>
<dbReference type="HOGENOM" id="CLU_2772991_0_0_4"/>
<evidence type="ECO:0000256" key="1">
    <source>
        <dbReference type="SAM" id="MobiDB-lite"/>
    </source>
</evidence>
<feature type="compositionally biased region" description="Low complexity" evidence="1">
    <location>
        <begin position="33"/>
        <end position="46"/>
    </location>
</feature>
<organism evidence="2 3">
    <name type="scientific">Ramlibacter tataouinensis (strain ATCC BAA-407 / DSM 14655 / LMG 21543 / TTB310)</name>
    <dbReference type="NCBI Taxonomy" id="365046"/>
    <lineage>
        <taxon>Bacteria</taxon>
        <taxon>Pseudomonadati</taxon>
        <taxon>Pseudomonadota</taxon>
        <taxon>Betaproteobacteria</taxon>
        <taxon>Burkholderiales</taxon>
        <taxon>Comamonadaceae</taxon>
        <taxon>Ramlibacter</taxon>
    </lineage>
</organism>
<dbReference type="EMBL" id="CP000245">
    <property type="protein sequence ID" value="AEG91070.1"/>
    <property type="molecule type" value="Genomic_DNA"/>
</dbReference>
<gene>
    <name evidence="2" type="ordered locus">Rta_00100</name>
</gene>
<protein>
    <submittedName>
        <fullName evidence="2">Uncharacterized protein</fullName>
    </submittedName>
</protein>
<dbReference type="AlphaFoldDB" id="F5Y296"/>
<sequence length="69" mass="7181">MKICPLSRAHHELDTSMQSTKDSKGGKTHPSKKSGSNHGGKSSAAGGEKKNNPGSPTGSHKRGEKKTTP</sequence>
<keyword evidence="3" id="KW-1185">Reference proteome</keyword>
<accession>F5Y296</accession>
<reference evidence="3" key="1">
    <citation type="submission" date="2006-01" db="EMBL/GenBank/DDBJ databases">
        <title>Genome of the cyst-dividing bacterium Ramlibacter tataouinensis.</title>
        <authorList>
            <person name="Barakat M."/>
            <person name="Ortet P."/>
            <person name="De Luca G."/>
            <person name="Jourlin-Castelli C."/>
            <person name="Ansaldi M."/>
            <person name="Py B."/>
            <person name="Fichant G."/>
            <person name="Coutinho P."/>
            <person name="Voulhoux R."/>
            <person name="Bastien O."/>
            <person name="Roy S."/>
            <person name="Marechal E."/>
            <person name="Henrissat B."/>
            <person name="Quentin Y."/>
            <person name="Noirot P."/>
            <person name="Filloux A."/>
            <person name="Mejean V."/>
            <person name="DuBow M."/>
            <person name="Barras F."/>
            <person name="Heulin T."/>
        </authorList>
    </citation>
    <scope>NUCLEOTIDE SEQUENCE [LARGE SCALE GENOMIC DNA]</scope>
    <source>
        <strain evidence="3">ATCC BAA-407 / DSM 14655 / LMG 21543 / TTB310</strain>
    </source>
</reference>
<feature type="compositionally biased region" description="Basic residues" evidence="1">
    <location>
        <begin position="59"/>
        <end position="69"/>
    </location>
</feature>
<dbReference type="KEGG" id="rta:Rta_00100"/>
<proteinExistence type="predicted"/>
<evidence type="ECO:0000313" key="2">
    <source>
        <dbReference type="EMBL" id="AEG91070.1"/>
    </source>
</evidence>
<reference evidence="2 3" key="2">
    <citation type="journal article" date="2011" name="PLoS ONE">
        <title>The Cyst-Dividing Bacterium Ramlibacter tataouinensis TTB310 Genome Reveals a Well-Stocked Toolbox for Adaptation to a Desert Environment.</title>
        <authorList>
            <person name="De Luca G."/>
            <person name="Barakat M."/>
            <person name="Ortet P."/>
            <person name="Fochesato S."/>
            <person name="Jourlin-Castelli C."/>
            <person name="Ansaldi M."/>
            <person name="Py B."/>
            <person name="Fichant G."/>
            <person name="Coutinho P.M."/>
            <person name="Voulhoux R."/>
            <person name="Bastien O."/>
            <person name="Marechal E."/>
            <person name="Henrissat B."/>
            <person name="Quentin Y."/>
            <person name="Noirot P."/>
            <person name="Filloux A."/>
            <person name="Mejean V."/>
            <person name="Dubow M.S."/>
            <person name="Barras F."/>
            <person name="Barbe V."/>
            <person name="Weissenbach J."/>
            <person name="Mihalcescu I."/>
            <person name="Vermeglio A."/>
            <person name="Achouak W."/>
            <person name="Heulin T."/>
        </authorList>
    </citation>
    <scope>NUCLEOTIDE SEQUENCE [LARGE SCALE GENOMIC DNA]</scope>
    <source>
        <strain evidence="3">ATCC BAA-407 / DSM 14655 / LMG 21543 / TTB310</strain>
    </source>
</reference>
<evidence type="ECO:0000313" key="3">
    <source>
        <dbReference type="Proteomes" id="UP000008385"/>
    </source>
</evidence>